<dbReference type="GO" id="GO:0016301">
    <property type="term" value="F:kinase activity"/>
    <property type="evidence" value="ECO:0007669"/>
    <property type="project" value="UniProtKB-KW"/>
</dbReference>
<reference evidence="1 2" key="1">
    <citation type="submission" date="2019-07" db="EMBL/GenBank/DDBJ databases">
        <title>Complete Genome Sequence of drought tolerant Plant Growth-Promoting Rhizobacterium Glutamicibacter halophytocola DR408.</title>
        <authorList>
            <person name="Nishu S.D."/>
            <person name="Lee T.K."/>
        </authorList>
    </citation>
    <scope>NUCLEOTIDE SEQUENCE [LARGE SCALE GENOMIC DNA]</scope>
    <source>
        <strain evidence="1 2">DR408</strain>
    </source>
</reference>
<dbReference type="Proteomes" id="UP000320717">
    <property type="component" value="Chromosome"/>
</dbReference>
<keyword evidence="2" id="KW-1185">Reference proteome</keyword>
<dbReference type="Pfam" id="PF02595">
    <property type="entry name" value="Gly_kinase"/>
    <property type="match status" value="1"/>
</dbReference>
<proteinExistence type="predicted"/>
<dbReference type="Gene3D" id="3.40.50.10350">
    <property type="entry name" value="Glycerate kinase, domain 1"/>
    <property type="match status" value="1"/>
</dbReference>
<dbReference type="EMBL" id="CP042260">
    <property type="protein sequence ID" value="QDY67708.1"/>
    <property type="molecule type" value="Genomic_DNA"/>
</dbReference>
<organism evidence="1 2">
    <name type="scientific">Glutamicibacter halophytocola</name>
    <dbReference type="NCBI Taxonomy" id="1933880"/>
    <lineage>
        <taxon>Bacteria</taxon>
        <taxon>Bacillati</taxon>
        <taxon>Actinomycetota</taxon>
        <taxon>Actinomycetes</taxon>
        <taxon>Micrococcales</taxon>
        <taxon>Micrococcaceae</taxon>
        <taxon>Glutamicibacter</taxon>
    </lineage>
</organism>
<evidence type="ECO:0000313" key="1">
    <source>
        <dbReference type="EMBL" id="QDY67708.1"/>
    </source>
</evidence>
<accession>A0ABX5YDH6</accession>
<dbReference type="SUPFAM" id="SSF110738">
    <property type="entry name" value="Glycerate kinase I"/>
    <property type="match status" value="1"/>
</dbReference>
<dbReference type="InterPro" id="IPR018197">
    <property type="entry name" value="Glycerate_kinase_RE-like"/>
</dbReference>
<dbReference type="InterPro" id="IPR004381">
    <property type="entry name" value="Glycerate_kinase"/>
</dbReference>
<name>A0ABX5YDH6_9MICC</name>
<keyword evidence="1" id="KW-0418">Kinase</keyword>
<sequence>MPRFEANLDSGPSGVDLVITAKDAIDVQTPKGKVPAKTARRASLNVVPVVALAGTLGRGCRDVQDIGIGAIASIRPIPVTLQEAAARLSPRAAW</sequence>
<protein>
    <submittedName>
        <fullName evidence="1">Glycerate kinase</fullName>
    </submittedName>
</protein>
<dbReference type="InterPro" id="IPR036129">
    <property type="entry name" value="Glycerate_kinase_sf"/>
</dbReference>
<keyword evidence="1" id="KW-0808">Transferase</keyword>
<gene>
    <name evidence="1" type="ORF">FQA45_16120</name>
</gene>
<dbReference type="RefSeq" id="WP_084793364.1">
    <property type="nucleotide sequence ID" value="NZ_CP012750.1"/>
</dbReference>
<evidence type="ECO:0000313" key="2">
    <source>
        <dbReference type="Proteomes" id="UP000320717"/>
    </source>
</evidence>